<organism evidence="3 4">
    <name type="scientific">Linum trigynum</name>
    <dbReference type="NCBI Taxonomy" id="586398"/>
    <lineage>
        <taxon>Eukaryota</taxon>
        <taxon>Viridiplantae</taxon>
        <taxon>Streptophyta</taxon>
        <taxon>Embryophyta</taxon>
        <taxon>Tracheophyta</taxon>
        <taxon>Spermatophyta</taxon>
        <taxon>Magnoliopsida</taxon>
        <taxon>eudicotyledons</taxon>
        <taxon>Gunneridae</taxon>
        <taxon>Pentapetalae</taxon>
        <taxon>rosids</taxon>
        <taxon>fabids</taxon>
        <taxon>Malpighiales</taxon>
        <taxon>Linaceae</taxon>
        <taxon>Linum</taxon>
    </lineage>
</organism>
<proteinExistence type="predicted"/>
<keyword evidence="2" id="KW-0812">Transmembrane</keyword>
<feature type="transmembrane region" description="Helical" evidence="2">
    <location>
        <begin position="12"/>
        <end position="37"/>
    </location>
</feature>
<evidence type="ECO:0000313" key="4">
    <source>
        <dbReference type="Proteomes" id="UP001497516"/>
    </source>
</evidence>
<accession>A0AAV2G5B0</accession>
<dbReference type="AlphaFoldDB" id="A0AAV2G5B0"/>
<keyword evidence="4" id="KW-1185">Reference proteome</keyword>
<evidence type="ECO:0000256" key="2">
    <source>
        <dbReference type="SAM" id="Phobius"/>
    </source>
</evidence>
<sequence length="140" mass="15232">MTSMSSSSSGTLHFSPNIMVFIHTESSFLIFSLLIFLSSRSCFFASDTLLLRFMLIAFVRFFLEMDVVATKLLHEYVALSCFDGGKGNALPWELPSSSKSVGDAADLPAERDGGDDPVKDGAVVADEEDAQLALSGRRRV</sequence>
<name>A0AAV2G5B0_9ROSI</name>
<protein>
    <submittedName>
        <fullName evidence="3">Uncharacterized protein</fullName>
    </submittedName>
</protein>
<feature type="region of interest" description="Disordered" evidence="1">
    <location>
        <begin position="95"/>
        <end position="121"/>
    </location>
</feature>
<feature type="compositionally biased region" description="Basic and acidic residues" evidence="1">
    <location>
        <begin position="108"/>
        <end position="119"/>
    </location>
</feature>
<keyword evidence="2" id="KW-1133">Transmembrane helix</keyword>
<reference evidence="3 4" key="1">
    <citation type="submission" date="2024-04" db="EMBL/GenBank/DDBJ databases">
        <authorList>
            <person name="Fracassetti M."/>
        </authorList>
    </citation>
    <scope>NUCLEOTIDE SEQUENCE [LARGE SCALE GENOMIC DNA]</scope>
</reference>
<dbReference type="Proteomes" id="UP001497516">
    <property type="component" value="Chromosome 8"/>
</dbReference>
<gene>
    <name evidence="3" type="ORF">LTRI10_LOCUS45144</name>
</gene>
<evidence type="ECO:0000256" key="1">
    <source>
        <dbReference type="SAM" id="MobiDB-lite"/>
    </source>
</evidence>
<dbReference type="EMBL" id="OZ034821">
    <property type="protein sequence ID" value="CAL1405352.1"/>
    <property type="molecule type" value="Genomic_DNA"/>
</dbReference>
<keyword evidence="2" id="KW-0472">Membrane</keyword>
<evidence type="ECO:0000313" key="3">
    <source>
        <dbReference type="EMBL" id="CAL1405352.1"/>
    </source>
</evidence>